<dbReference type="InterPro" id="IPR032416">
    <property type="entry name" value="Peptidase_M24_C"/>
</dbReference>
<evidence type="ECO:0000259" key="2">
    <source>
        <dbReference type="Pfam" id="PF00557"/>
    </source>
</evidence>
<dbReference type="PATRIC" id="fig|1359163.3.peg.362"/>
<feature type="domain" description="Peptidase M24" evidence="2">
    <location>
        <begin position="315"/>
        <end position="504"/>
    </location>
</feature>
<dbReference type="OrthoDB" id="9806388at2"/>
<dbReference type="CDD" id="cd01085">
    <property type="entry name" value="APP"/>
    <property type="match status" value="1"/>
</dbReference>
<evidence type="ECO:0000313" key="6">
    <source>
        <dbReference type="Proteomes" id="UP000033562"/>
    </source>
</evidence>
<accession>A0A0F3NQ06</accession>
<dbReference type="FunFam" id="3.90.230.10:FF:000009">
    <property type="entry name" value="xaa-Pro aminopeptidase 2"/>
    <property type="match status" value="1"/>
</dbReference>
<keyword evidence="6" id="KW-1185">Reference proteome</keyword>
<dbReference type="Gene3D" id="3.90.230.10">
    <property type="entry name" value="Creatinase/methionine aminopeptidase superfamily"/>
    <property type="match status" value="1"/>
</dbReference>
<dbReference type="PANTHER" id="PTHR43763">
    <property type="entry name" value="XAA-PRO AMINOPEPTIDASE 1"/>
    <property type="match status" value="1"/>
</dbReference>
<reference evidence="5 6" key="1">
    <citation type="submission" date="2015-02" db="EMBL/GenBank/DDBJ databases">
        <title>Genome Sequencing of Rickettsiales.</title>
        <authorList>
            <person name="Daugherty S.C."/>
            <person name="Su Q."/>
            <person name="Abolude K."/>
            <person name="Beier-Sexton M."/>
            <person name="Carlyon J.A."/>
            <person name="Carter R."/>
            <person name="Day N.P."/>
            <person name="Dumler S.J."/>
            <person name="Dyachenko V."/>
            <person name="Godinez A."/>
            <person name="Kurtti T.J."/>
            <person name="Lichay M."/>
            <person name="Mullins K.E."/>
            <person name="Ott S."/>
            <person name="Pappas-Brown V."/>
            <person name="Paris D.H."/>
            <person name="Patel P."/>
            <person name="Richards A.L."/>
            <person name="Sadzewicz L."/>
            <person name="Sears K."/>
            <person name="Seidman D."/>
            <person name="Sengamalay N."/>
            <person name="Stenos J."/>
            <person name="Tallon L.J."/>
            <person name="Vincent G."/>
            <person name="Fraser C.M."/>
            <person name="Munderloh U."/>
            <person name="Dunning-Hotopp J.C."/>
        </authorList>
    </citation>
    <scope>NUCLEOTIDE SEQUENCE [LARGE SCALE GENOMIC DNA]</scope>
    <source>
        <strain evidence="5 6">RAC413</strain>
    </source>
</reference>
<dbReference type="RefSeq" id="WP_045808813.1">
    <property type="nucleotide sequence ID" value="NZ_LANX01000001.1"/>
</dbReference>
<dbReference type="AlphaFoldDB" id="A0A0F3NQ06"/>
<feature type="domain" description="Creatinase N-terminal" evidence="3">
    <location>
        <begin position="6"/>
        <end position="122"/>
    </location>
</feature>
<dbReference type="InterPro" id="IPR033740">
    <property type="entry name" value="Pept_M24B"/>
</dbReference>
<proteinExistence type="inferred from homology"/>
<dbReference type="Pfam" id="PF16189">
    <property type="entry name" value="Creatinase_N_2"/>
    <property type="match status" value="1"/>
</dbReference>
<dbReference type="Gene3D" id="3.40.350.10">
    <property type="entry name" value="Creatinase/prolidase N-terminal domain"/>
    <property type="match status" value="2"/>
</dbReference>
<organism evidence="5 6">
    <name type="scientific">Candidatus Neoehrlichia procyonis str. RAC413</name>
    <dbReference type="NCBI Taxonomy" id="1359163"/>
    <lineage>
        <taxon>Bacteria</taxon>
        <taxon>Pseudomonadati</taxon>
        <taxon>Pseudomonadota</taxon>
        <taxon>Alphaproteobacteria</taxon>
        <taxon>Rickettsiales</taxon>
        <taxon>Anaplasmataceae</taxon>
        <taxon>Candidatus Neoehrlichia</taxon>
    </lineage>
</organism>
<comment type="similarity">
    <text evidence="1">Belongs to the peptidase M24B family.</text>
</comment>
<dbReference type="Pfam" id="PF01321">
    <property type="entry name" value="Creatinase_N"/>
    <property type="match status" value="1"/>
</dbReference>
<dbReference type="STRING" id="1359163.NLO413_0372"/>
<dbReference type="InterPro" id="IPR036005">
    <property type="entry name" value="Creatinase/aminopeptidase-like"/>
</dbReference>
<evidence type="ECO:0000256" key="1">
    <source>
        <dbReference type="ARBA" id="ARBA00008766"/>
    </source>
</evidence>
<evidence type="ECO:0000313" key="5">
    <source>
        <dbReference type="EMBL" id="KJV68999.1"/>
    </source>
</evidence>
<comment type="caution">
    <text evidence="5">The sequence shown here is derived from an EMBL/GenBank/DDBJ whole genome shotgun (WGS) entry which is preliminary data.</text>
</comment>
<dbReference type="InterPro" id="IPR050422">
    <property type="entry name" value="X-Pro_aminopeptidase_P"/>
</dbReference>
<dbReference type="GO" id="GO:0070006">
    <property type="term" value="F:metalloaminopeptidase activity"/>
    <property type="evidence" value="ECO:0007669"/>
    <property type="project" value="InterPro"/>
</dbReference>
<name>A0A0F3NQ06_9RICK</name>
<dbReference type="InterPro" id="IPR000994">
    <property type="entry name" value="Pept_M24"/>
</dbReference>
<evidence type="ECO:0000259" key="3">
    <source>
        <dbReference type="Pfam" id="PF01321"/>
    </source>
</evidence>
<sequence length="578" mass="66331">MNNKLQDLLLLMNIYNVDVLLLHNTDEYQSEYVLPMRQRIRWLCGFTGSNAFLIITKQCKGYFFTDGRYILQAKMELDNNYYAIFNSSDITPLKWLEKNLHVGSVIGYEDQLFTLSQIKIYEKYSLKLINSILIDKLWNRSMDFYQKVVDHPIKYSGESSYNKCVSVAKNYCTGQAMFITDIGVISWLLNIRNATFVYNPSVFSRAILYKDGRIDLFIENIEHVQITGLHVNIFAMDKLSNALKVLNNVSIDASTIPMYLFNIIKDKAVCVNAQDPCLLLKSEKNVTEIQGAVRAHIRDGVAVINLLYWLYNQVMCQRKVTELDVESKVLEFRSVQELFQRESFATISGFAENGAVIHYKSSEKTNKVIEGNGLYLLDSGGQYLDGTTDVTRTIAIGQPSDEQKYHFTLVLKGHIALAKAVFPVGISGSMLDILARQYLWSAGLDYQHGTGHGVGSFLSVHEGPQAISRGNDVIIKPGMILSNEPGYYKEGEYGIRIENLMYVRKHKNKFLKFQQLTCVPIDINLISIHMLNYDEIYYLNYYHKFVYKVTSPYLCKDVRLWLRSLCKELELKLCSFKK</sequence>
<dbReference type="SUPFAM" id="SSF55920">
    <property type="entry name" value="Creatinase/aminopeptidase"/>
    <property type="match status" value="1"/>
</dbReference>
<dbReference type="InterPro" id="IPR029149">
    <property type="entry name" value="Creatin/AminoP/Spt16_N"/>
</dbReference>
<dbReference type="Pfam" id="PF00557">
    <property type="entry name" value="Peptidase_M24"/>
    <property type="match status" value="1"/>
</dbReference>
<dbReference type="Proteomes" id="UP000033562">
    <property type="component" value="Unassembled WGS sequence"/>
</dbReference>
<dbReference type="PANTHER" id="PTHR43763:SF20">
    <property type="entry name" value="XAA-PRO AMINOPEPTIDASE APEPP"/>
    <property type="match status" value="1"/>
</dbReference>
<evidence type="ECO:0000259" key="4">
    <source>
        <dbReference type="Pfam" id="PF16188"/>
    </source>
</evidence>
<dbReference type="SUPFAM" id="SSF53092">
    <property type="entry name" value="Creatinase/prolidase N-terminal domain"/>
    <property type="match status" value="1"/>
</dbReference>
<gene>
    <name evidence="5" type="ORF">NLO413_0372</name>
</gene>
<protein>
    <submittedName>
        <fullName evidence="5">Metallopeptidase M24 family protein</fullName>
    </submittedName>
</protein>
<dbReference type="Pfam" id="PF16188">
    <property type="entry name" value="Peptidase_M24_C"/>
    <property type="match status" value="1"/>
</dbReference>
<dbReference type="EMBL" id="LANX01000001">
    <property type="protein sequence ID" value="KJV68999.1"/>
    <property type="molecule type" value="Genomic_DNA"/>
</dbReference>
<dbReference type="InterPro" id="IPR000587">
    <property type="entry name" value="Creatinase_N"/>
</dbReference>
<feature type="domain" description="Peptidase M24 C-terminal" evidence="4">
    <location>
        <begin position="509"/>
        <end position="568"/>
    </location>
</feature>